<name>A0ACC0Y507_9ROSI</name>
<proteinExistence type="predicted"/>
<dbReference type="EMBL" id="CM047744">
    <property type="protein sequence ID" value="KAJ0028593.1"/>
    <property type="molecule type" value="Genomic_DNA"/>
</dbReference>
<keyword evidence="2" id="KW-1185">Reference proteome</keyword>
<dbReference type="Proteomes" id="UP001163603">
    <property type="component" value="Chromosome 9"/>
</dbReference>
<sequence>MAHQADKTTEVPLLQSSSSSGTASSYQTLGNIIVSIVGTGVLGLPFAFKVAGWAAGALGVIIVGLSTYYCMLLLSQPPCVTSPDVDLGRTAATCGPTGLLTLELPPHCRTQWKLLKKLAQIQCRDNLASEEESKEAKTYGDLGFKCMGTTGRYLTEFLIFISQCGGSVAYLVFIGQNLSSIFKSHNFTSSSFIFLVIPLQIVLSWINSLSSLSPFSIFANICNLLAMALVVKQDVQMIAGEDFSFGDKEAITSHIGGLPFAGGMAVFCFEGFGMTLALESSMKERGRFSKLLAQAFTGVTLVYVLFGFFGYMAYGDQTMDIVTLNLPHNWSSIVVQRMKINVSSSRPPFITITGVVLGANIYLPNHGTSSSRDSGTEVEEKHMVSEAAQKGF</sequence>
<protein>
    <submittedName>
        <fullName evidence="1">Uncharacterized protein</fullName>
    </submittedName>
</protein>
<evidence type="ECO:0000313" key="2">
    <source>
        <dbReference type="Proteomes" id="UP001163603"/>
    </source>
</evidence>
<gene>
    <name evidence="1" type="ORF">Pint_36250</name>
</gene>
<comment type="caution">
    <text evidence="1">The sequence shown here is derived from an EMBL/GenBank/DDBJ whole genome shotgun (WGS) entry which is preliminary data.</text>
</comment>
<reference evidence="2" key="1">
    <citation type="journal article" date="2023" name="G3 (Bethesda)">
        <title>Genome assembly and association tests identify interacting loci associated with vigor, precocity, and sex in interspecific pistachio rootstocks.</title>
        <authorList>
            <person name="Palmer W."/>
            <person name="Jacygrad E."/>
            <person name="Sagayaradj S."/>
            <person name="Cavanaugh K."/>
            <person name="Han R."/>
            <person name="Bertier L."/>
            <person name="Beede B."/>
            <person name="Kafkas S."/>
            <person name="Golino D."/>
            <person name="Preece J."/>
            <person name="Michelmore R."/>
        </authorList>
    </citation>
    <scope>NUCLEOTIDE SEQUENCE [LARGE SCALE GENOMIC DNA]</scope>
</reference>
<evidence type="ECO:0000313" key="1">
    <source>
        <dbReference type="EMBL" id="KAJ0028593.1"/>
    </source>
</evidence>
<accession>A0ACC0Y507</accession>
<organism evidence="1 2">
    <name type="scientific">Pistacia integerrima</name>
    <dbReference type="NCBI Taxonomy" id="434235"/>
    <lineage>
        <taxon>Eukaryota</taxon>
        <taxon>Viridiplantae</taxon>
        <taxon>Streptophyta</taxon>
        <taxon>Embryophyta</taxon>
        <taxon>Tracheophyta</taxon>
        <taxon>Spermatophyta</taxon>
        <taxon>Magnoliopsida</taxon>
        <taxon>eudicotyledons</taxon>
        <taxon>Gunneridae</taxon>
        <taxon>Pentapetalae</taxon>
        <taxon>rosids</taxon>
        <taxon>malvids</taxon>
        <taxon>Sapindales</taxon>
        <taxon>Anacardiaceae</taxon>
        <taxon>Pistacia</taxon>
    </lineage>
</organism>